<keyword evidence="1" id="KW-0614">Plasmid</keyword>
<dbReference type="RefSeq" id="WP_236712183.1">
    <property type="nucleotide sequence ID" value="NZ_NKYG02000003.1"/>
</dbReference>
<name>A0AAV9FN09_LEPIR</name>
<dbReference type="AlphaFoldDB" id="A0AAV9FN09"/>
<geneLocation type="plasmid" evidence="1">
    <name>pDO8_1</name>
</geneLocation>
<reference evidence="1" key="1">
    <citation type="submission" date="2023-10" db="EMBL/GenBank/DDBJ databases">
        <title>Genomic and proteomic analysis of Leptospira interrogans strain CUDO8.</title>
        <authorList>
            <person name="Boonciew P."/>
            <person name="Kurilung A."/>
            <person name="Prapasarakul N."/>
        </authorList>
    </citation>
    <scope>NUCLEOTIDE SEQUENCE</scope>
    <source>
        <strain evidence="1">CUDO8</strain>
        <plasmid evidence="1">pDO8_1</plasmid>
    </source>
</reference>
<dbReference type="EMBL" id="NKYG02000003">
    <property type="protein sequence ID" value="KAK2617208.1"/>
    <property type="molecule type" value="Genomic_DNA"/>
</dbReference>
<sequence>MKQNEALALKDLNENDSQSILPFFDIPKPEILDELNIIKKIDQAKKYITKYWGKDKLFYIDNYDIPDQIEIQNNHNYKFVLDSLDEFNYIPTVGVNRSPKHLSVTKMCINKKKLSIVALRLIPSDFEDYAIIKDSLNDIIDNFKNYKIHLILDNRIINDKKSAKQLFKNITQFLNDYKIKENHEKIILTGSSIQANIAEHVETGKYKKILRYEWILYNLICHKMNTHFIYGDYGVVSPDYTDSDIEPELYQNVATPKIFYAHNRSFHIFRGKAFKTSPRGFKQYFDIAKILVKKFYYRGEHYSIGDKFIFDKSKEKDNPSSQGNWYRMLNNSHITYVCRTLSKKLSVK</sequence>
<dbReference type="Pfam" id="PF14350">
    <property type="entry name" value="Beta_protein"/>
    <property type="match status" value="1"/>
</dbReference>
<protein>
    <submittedName>
        <fullName evidence="1">Beta family protein</fullName>
    </submittedName>
</protein>
<evidence type="ECO:0000313" key="1">
    <source>
        <dbReference type="EMBL" id="KAK2617208.1"/>
    </source>
</evidence>
<accession>A0AAV9FN09</accession>
<evidence type="ECO:0000313" key="2">
    <source>
        <dbReference type="Proteomes" id="UP000218471"/>
    </source>
</evidence>
<proteinExistence type="predicted"/>
<gene>
    <name evidence="1" type="ORF">CFV95_020640</name>
</gene>
<comment type="caution">
    <text evidence="1">The sequence shown here is derived from an EMBL/GenBank/DDBJ whole genome shotgun (WGS) entry which is preliminary data.</text>
</comment>
<organism evidence="1 2">
    <name type="scientific">Leptospira interrogans</name>
    <dbReference type="NCBI Taxonomy" id="173"/>
    <lineage>
        <taxon>Bacteria</taxon>
        <taxon>Pseudomonadati</taxon>
        <taxon>Spirochaetota</taxon>
        <taxon>Spirochaetia</taxon>
        <taxon>Leptospirales</taxon>
        <taxon>Leptospiraceae</taxon>
        <taxon>Leptospira</taxon>
    </lineage>
</organism>
<dbReference type="Proteomes" id="UP000218471">
    <property type="component" value="Unassembled WGS sequence"/>
</dbReference>
<dbReference type="InterPro" id="IPR025683">
    <property type="entry name" value="Protein_beta"/>
</dbReference>